<dbReference type="CDD" id="cd13853">
    <property type="entry name" value="CuRO_1_Tth-MCO_like"/>
    <property type="match status" value="1"/>
</dbReference>
<dbReference type="PROSITE" id="PS00080">
    <property type="entry name" value="MULTICOPPER_OXIDASE2"/>
    <property type="match status" value="1"/>
</dbReference>
<dbReference type="GO" id="GO:0016491">
    <property type="term" value="F:oxidoreductase activity"/>
    <property type="evidence" value="ECO:0007669"/>
    <property type="project" value="UniProtKB-KW"/>
</dbReference>
<comment type="similarity">
    <text evidence="1">Belongs to the multicopper oxidase family.</text>
</comment>
<dbReference type="InterPro" id="IPR045087">
    <property type="entry name" value="Cu-oxidase_fam"/>
</dbReference>
<accession>F0WGI7</accession>
<name>F0WGI7_9STRA</name>
<dbReference type="PANTHER" id="PTHR11709:SF518">
    <property type="entry name" value="MULTICOPPER OXIDASE"/>
    <property type="match status" value="1"/>
</dbReference>
<evidence type="ECO:0000259" key="4">
    <source>
        <dbReference type="Pfam" id="PF07731"/>
    </source>
</evidence>
<dbReference type="Pfam" id="PF07731">
    <property type="entry name" value="Cu-oxidase_2"/>
    <property type="match status" value="1"/>
</dbReference>
<keyword evidence="2" id="KW-0479">Metal-binding</keyword>
<gene>
    <name evidence="6" type="primary">AlNc14C92G5721</name>
    <name evidence="6" type="ORF">ALNC14_064940</name>
</gene>
<dbReference type="GO" id="GO:0005507">
    <property type="term" value="F:copper ion binding"/>
    <property type="evidence" value="ECO:0007669"/>
    <property type="project" value="InterPro"/>
</dbReference>
<feature type="domain" description="Plastocyanin-like" evidence="4">
    <location>
        <begin position="429"/>
        <end position="551"/>
    </location>
</feature>
<dbReference type="Pfam" id="PF07732">
    <property type="entry name" value="Cu-oxidase_3"/>
    <property type="match status" value="1"/>
</dbReference>
<evidence type="ECO:0000313" key="6">
    <source>
        <dbReference type="EMBL" id="CCA20351.1"/>
    </source>
</evidence>
<sequence>MKLFPFVVYIHSLPSVCGYNDFQLLQQPEVIQSECAQQVRIGHNARILSRTLIVNLDVVVSRFKSRLISFNTRSYSGRIPAPTIKICRGDTLIMRITNMLSEHEDANITNLHAHGLHVSPEWHFDNVLTKIASGETLEFVYTIAFEHPTGTFWYHPHHHGSVNTQITGLMAGALIVVDDEYHPLFPTQLAMMEDIVMVLQGICFINCTNNHDTIISALVNRYGNVEPRSSDFWTQVEVDPSISMIQDMTQVHLIVNGQYVPRLTLITGEFKRFRWINAISNNLVELISPECEMFAIASDGVYRNGPPLQKAVLVIPPGGRSDILIRCKQAGTYLISAESAASRVHLLGKVNDHRVASQPIVTLEVYDDIERMSTIVTELPLKLPFEYEHVVNLVDIPSAAIPEYNKYDYEFSMETIPDPSIPNKSKDIYSVNRKVFDEQYINHTMRVNEVQEWQISTRNYGTGCDPIQPSHLPCKRLVHPFHIHATNFQIVAKEKDFDPFDLLYEIGEWRDTIPIYYEAKILVRFMPKNHMIGRVLTHCHISSHSDQGMAQMTQVIT</sequence>
<protein>
    <submittedName>
        <fullName evidence="6">Uncharacterized protein AlNc14C92G5721</fullName>
    </submittedName>
</protein>
<dbReference type="HOGENOM" id="CLU_009100_3_1_1"/>
<evidence type="ECO:0000259" key="5">
    <source>
        <dbReference type="Pfam" id="PF07732"/>
    </source>
</evidence>
<proteinExistence type="inferred from homology"/>
<dbReference type="AlphaFoldDB" id="F0WGI7"/>
<evidence type="ECO:0000256" key="2">
    <source>
        <dbReference type="ARBA" id="ARBA00022723"/>
    </source>
</evidence>
<dbReference type="PANTHER" id="PTHR11709">
    <property type="entry name" value="MULTI-COPPER OXIDASE"/>
    <property type="match status" value="1"/>
</dbReference>
<reference evidence="6" key="2">
    <citation type="submission" date="2011-02" db="EMBL/GenBank/DDBJ databases">
        <authorList>
            <person name="MacLean D."/>
        </authorList>
    </citation>
    <scope>NUCLEOTIDE SEQUENCE</scope>
</reference>
<dbReference type="SUPFAM" id="SSF49503">
    <property type="entry name" value="Cupredoxins"/>
    <property type="match status" value="3"/>
</dbReference>
<dbReference type="InterPro" id="IPR002355">
    <property type="entry name" value="Cu_oxidase_Cu_BS"/>
</dbReference>
<dbReference type="EMBL" id="FR824137">
    <property type="protein sequence ID" value="CCA20351.1"/>
    <property type="molecule type" value="Genomic_DNA"/>
</dbReference>
<dbReference type="Gene3D" id="2.60.40.420">
    <property type="entry name" value="Cupredoxins - blue copper proteins"/>
    <property type="match status" value="3"/>
</dbReference>
<organism evidence="6">
    <name type="scientific">Albugo laibachii Nc14</name>
    <dbReference type="NCBI Taxonomy" id="890382"/>
    <lineage>
        <taxon>Eukaryota</taxon>
        <taxon>Sar</taxon>
        <taxon>Stramenopiles</taxon>
        <taxon>Oomycota</taxon>
        <taxon>Peronosporomycetes</taxon>
        <taxon>Albuginales</taxon>
        <taxon>Albuginaceae</taxon>
        <taxon>Albugo</taxon>
    </lineage>
</organism>
<dbReference type="InterPro" id="IPR008972">
    <property type="entry name" value="Cupredoxin"/>
</dbReference>
<feature type="domain" description="Plastocyanin-like" evidence="5">
    <location>
        <begin position="74"/>
        <end position="179"/>
    </location>
</feature>
<evidence type="ECO:0000256" key="1">
    <source>
        <dbReference type="ARBA" id="ARBA00010609"/>
    </source>
</evidence>
<keyword evidence="3" id="KW-0560">Oxidoreductase</keyword>
<dbReference type="InterPro" id="IPR011706">
    <property type="entry name" value="Cu-oxidase_C"/>
</dbReference>
<dbReference type="InterPro" id="IPR011707">
    <property type="entry name" value="Cu-oxidase-like_N"/>
</dbReference>
<evidence type="ECO:0000256" key="3">
    <source>
        <dbReference type="ARBA" id="ARBA00023002"/>
    </source>
</evidence>
<reference evidence="6" key="1">
    <citation type="journal article" date="2011" name="PLoS Biol.">
        <title>Gene gain and loss during evolution of obligate parasitism in the white rust pathogen of Arabidopsis thaliana.</title>
        <authorList>
            <person name="Kemen E."/>
            <person name="Gardiner A."/>
            <person name="Schultz-Larsen T."/>
            <person name="Kemen A.C."/>
            <person name="Balmuth A.L."/>
            <person name="Robert-Seilaniantz A."/>
            <person name="Bailey K."/>
            <person name="Holub E."/>
            <person name="Studholme D.J."/>
            <person name="Maclean D."/>
            <person name="Jones J.D."/>
        </authorList>
    </citation>
    <scope>NUCLEOTIDE SEQUENCE</scope>
</reference>